<evidence type="ECO:0000256" key="1">
    <source>
        <dbReference type="ARBA" id="ARBA00023015"/>
    </source>
</evidence>
<dbReference type="SMART" id="SM00347">
    <property type="entry name" value="HTH_MARR"/>
    <property type="match status" value="1"/>
</dbReference>
<sequence length="147" mass="16160">MEMPVTERLGLHIKRVEQELMAAKHTALRPLGLTVPQYAALYTLDDRPGLSAAALARACLVTPQTIATVLANLEAKGLITRQPHPWHRKVAEVRLTDDGRRLLAQADAKASAIERRIADGFSAQERALLIDLLARASRQLALTPEQD</sequence>
<evidence type="ECO:0000313" key="5">
    <source>
        <dbReference type="EMBL" id="XCM83346.1"/>
    </source>
</evidence>
<keyword evidence="3" id="KW-0804">Transcription</keyword>
<dbReference type="InterPro" id="IPR036390">
    <property type="entry name" value="WH_DNA-bd_sf"/>
</dbReference>
<dbReference type="AlphaFoldDB" id="A0AAU8K3R6"/>
<name>A0AAU8K3R6_9ACTN</name>
<dbReference type="GO" id="GO:0003700">
    <property type="term" value="F:DNA-binding transcription factor activity"/>
    <property type="evidence" value="ECO:0007669"/>
    <property type="project" value="InterPro"/>
</dbReference>
<dbReference type="EMBL" id="CP159872">
    <property type="protein sequence ID" value="XCM83346.1"/>
    <property type="molecule type" value="Genomic_DNA"/>
</dbReference>
<keyword evidence="2" id="KW-0238">DNA-binding</keyword>
<evidence type="ECO:0000259" key="4">
    <source>
        <dbReference type="PROSITE" id="PS50995"/>
    </source>
</evidence>
<evidence type="ECO:0000256" key="3">
    <source>
        <dbReference type="ARBA" id="ARBA00023163"/>
    </source>
</evidence>
<dbReference type="SUPFAM" id="SSF46785">
    <property type="entry name" value="Winged helix' DNA-binding domain"/>
    <property type="match status" value="1"/>
</dbReference>
<dbReference type="PANTHER" id="PTHR42756:SF1">
    <property type="entry name" value="TRANSCRIPTIONAL REPRESSOR OF EMRAB OPERON"/>
    <property type="match status" value="1"/>
</dbReference>
<dbReference type="InterPro" id="IPR000835">
    <property type="entry name" value="HTH_MarR-typ"/>
</dbReference>
<keyword evidence="1" id="KW-0805">Transcription regulation</keyword>
<dbReference type="Pfam" id="PF12802">
    <property type="entry name" value="MarR_2"/>
    <property type="match status" value="1"/>
</dbReference>
<feature type="domain" description="HTH marR-type" evidence="4">
    <location>
        <begin position="6"/>
        <end position="138"/>
    </location>
</feature>
<dbReference type="InterPro" id="IPR036388">
    <property type="entry name" value="WH-like_DNA-bd_sf"/>
</dbReference>
<proteinExistence type="predicted"/>
<accession>A0AAU8K3R6</accession>
<gene>
    <name evidence="5" type="ORF">ABWK59_32665</name>
</gene>
<dbReference type="RefSeq" id="WP_354644282.1">
    <property type="nucleotide sequence ID" value="NZ_CP159872.1"/>
</dbReference>
<dbReference type="Gene3D" id="1.10.10.10">
    <property type="entry name" value="Winged helix-like DNA-binding domain superfamily/Winged helix DNA-binding domain"/>
    <property type="match status" value="1"/>
</dbReference>
<evidence type="ECO:0000256" key="2">
    <source>
        <dbReference type="ARBA" id="ARBA00023125"/>
    </source>
</evidence>
<dbReference type="KEGG" id="kcm:ABWK59_32665"/>
<dbReference type="PANTHER" id="PTHR42756">
    <property type="entry name" value="TRANSCRIPTIONAL REGULATOR, MARR"/>
    <property type="match status" value="1"/>
</dbReference>
<organism evidence="5">
    <name type="scientific">Kitasatospora camelliae</name>
    <dbReference type="NCBI Taxonomy" id="3156397"/>
    <lineage>
        <taxon>Bacteria</taxon>
        <taxon>Bacillati</taxon>
        <taxon>Actinomycetota</taxon>
        <taxon>Actinomycetes</taxon>
        <taxon>Kitasatosporales</taxon>
        <taxon>Streptomycetaceae</taxon>
        <taxon>Kitasatospora</taxon>
    </lineage>
</organism>
<dbReference type="PRINTS" id="PR00598">
    <property type="entry name" value="HTHMARR"/>
</dbReference>
<protein>
    <submittedName>
        <fullName evidence="5">MarR family transcriptional regulator</fullName>
    </submittedName>
</protein>
<dbReference type="PROSITE" id="PS50995">
    <property type="entry name" value="HTH_MARR_2"/>
    <property type="match status" value="1"/>
</dbReference>
<reference evidence="5" key="1">
    <citation type="submission" date="2024-06" db="EMBL/GenBank/DDBJ databases">
        <title>The genome sequences of Kitasatospora sp. strain HUAS MG31.</title>
        <authorList>
            <person name="Mo P."/>
        </authorList>
    </citation>
    <scope>NUCLEOTIDE SEQUENCE</scope>
    <source>
        <strain evidence="5">HUAS MG31</strain>
    </source>
</reference>
<dbReference type="GO" id="GO:0003677">
    <property type="term" value="F:DNA binding"/>
    <property type="evidence" value="ECO:0007669"/>
    <property type="project" value="UniProtKB-KW"/>
</dbReference>